<dbReference type="EMBL" id="CP031358">
    <property type="protein sequence ID" value="AXK43843.1"/>
    <property type="molecule type" value="Genomic_DNA"/>
</dbReference>
<evidence type="ECO:0000313" key="2">
    <source>
        <dbReference type="Proteomes" id="UP000254508"/>
    </source>
</evidence>
<proteinExistence type="predicted"/>
<name>A0A345YIU1_9SPHN</name>
<protein>
    <submittedName>
        <fullName evidence="1">Uncharacterized protein</fullName>
    </submittedName>
</protein>
<evidence type="ECO:0000313" key="1">
    <source>
        <dbReference type="EMBL" id="AXK43843.1"/>
    </source>
</evidence>
<dbReference type="RefSeq" id="WP_115418156.1">
    <property type="nucleotide sequence ID" value="NZ_CP031358.1"/>
</dbReference>
<dbReference type="KEGG" id="err:DVR09_15425"/>
<dbReference type="Proteomes" id="UP000254508">
    <property type="component" value="Plasmid unnamed"/>
</dbReference>
<reference evidence="1 2" key="1">
    <citation type="submission" date="2018-07" db="EMBL/GenBank/DDBJ databases">
        <title>Genome sequence of Erythrobacter strain YH-07, an antagonistic bacterium isolated from Yellow Sea.</title>
        <authorList>
            <person name="Tang T."/>
            <person name="Liu Q."/>
            <person name="Sun X."/>
        </authorList>
    </citation>
    <scope>NUCLEOTIDE SEQUENCE [LARGE SCALE GENOMIC DNA]</scope>
    <source>
        <strain evidence="1 2">YH-07</strain>
        <plasmid evidence="1 2">unnamed</plasmid>
    </source>
</reference>
<sequence length="209" mass="23483">MLLTKTAERKVLKAIKATLRLTDRQARSVILKNEYELTLFRSDYDRCVAIVDQDSRTGAGFLYLSIYAPSGDTGYYVEVTKLTLDDEDLVRWKRLPLEEAYAIPEGVQFFRDACDMVEGKILSARPDSEERLIVSVETAAGVRDMAMLVEIGTPQEVLSYANGRVGDDLILFIEEAPRAKRKDIAGDLPILEMCMDADVEWIQPLPMAA</sequence>
<keyword evidence="2" id="KW-1185">Reference proteome</keyword>
<accession>A0A345YIU1</accession>
<gene>
    <name evidence="1" type="ORF">DVR09_15425</name>
</gene>
<keyword evidence="1" id="KW-0614">Plasmid</keyword>
<dbReference type="AlphaFoldDB" id="A0A345YIU1"/>
<organism evidence="1 2">
    <name type="scientific">Erythrobacter aureus</name>
    <dbReference type="NCBI Taxonomy" id="2182384"/>
    <lineage>
        <taxon>Bacteria</taxon>
        <taxon>Pseudomonadati</taxon>
        <taxon>Pseudomonadota</taxon>
        <taxon>Alphaproteobacteria</taxon>
        <taxon>Sphingomonadales</taxon>
        <taxon>Erythrobacteraceae</taxon>
        <taxon>Erythrobacter/Porphyrobacter group</taxon>
        <taxon>Erythrobacter</taxon>
    </lineage>
</organism>
<geneLocation type="plasmid" evidence="1 2">
    <name>unnamed</name>
</geneLocation>